<sequence>MSTPDVAALPATTWHDETPSTACQLVPAPAGIHLGTDRAGRPVALSAPGPAGSRVGVLGEALFGHLFALRLLAAGARVTAVTRAPAAWAGLRRAAGDRLTVAGDAGGWPAHQPAPPTVDGGPAALVCDLRRPPAAALGDGDWRTVLHVTHVTPPRAGFWAAADAILALDARFAEAVARVLGAEAARVTAALAPGEIVVFRATGADVLRPDISPAETALLTPGSPPRRAG</sequence>
<evidence type="ECO:0000313" key="1">
    <source>
        <dbReference type="EMBL" id="MDT0344215.1"/>
    </source>
</evidence>
<comment type="caution">
    <text evidence="1">The sequence shown here is derived from an EMBL/GenBank/DDBJ whole genome shotgun (WGS) entry which is preliminary data.</text>
</comment>
<proteinExistence type="predicted"/>
<dbReference type="EMBL" id="JAVREL010000008">
    <property type="protein sequence ID" value="MDT0344215.1"/>
    <property type="molecule type" value="Genomic_DNA"/>
</dbReference>
<gene>
    <name evidence="1" type="ORF">RM590_16550</name>
</gene>
<accession>A0ABU2MRS2</accession>
<organism evidence="1 2">
    <name type="scientific">Streptomyces litchfieldiae</name>
    <dbReference type="NCBI Taxonomy" id="3075543"/>
    <lineage>
        <taxon>Bacteria</taxon>
        <taxon>Bacillati</taxon>
        <taxon>Actinomycetota</taxon>
        <taxon>Actinomycetes</taxon>
        <taxon>Kitasatosporales</taxon>
        <taxon>Streptomycetaceae</taxon>
        <taxon>Streptomyces</taxon>
    </lineage>
</organism>
<keyword evidence="2" id="KW-1185">Reference proteome</keyword>
<dbReference type="RefSeq" id="WP_311705335.1">
    <property type="nucleotide sequence ID" value="NZ_JAVREL010000008.1"/>
</dbReference>
<dbReference type="Proteomes" id="UP001183246">
    <property type="component" value="Unassembled WGS sequence"/>
</dbReference>
<name>A0ABU2MRS2_9ACTN</name>
<protein>
    <submittedName>
        <fullName evidence="1">Uncharacterized protein</fullName>
    </submittedName>
</protein>
<reference evidence="2" key="1">
    <citation type="submission" date="2023-07" db="EMBL/GenBank/DDBJ databases">
        <title>30 novel species of actinomycetes from the DSMZ collection.</title>
        <authorList>
            <person name="Nouioui I."/>
        </authorList>
    </citation>
    <scope>NUCLEOTIDE SEQUENCE [LARGE SCALE GENOMIC DNA]</scope>
    <source>
        <strain evidence="2">DSM 44938</strain>
    </source>
</reference>
<evidence type="ECO:0000313" key="2">
    <source>
        <dbReference type="Proteomes" id="UP001183246"/>
    </source>
</evidence>